<dbReference type="PRINTS" id="PR00001">
    <property type="entry name" value="GLABLOOD"/>
</dbReference>
<feature type="domain" description="Gla" evidence="4">
    <location>
        <begin position="60"/>
        <end position="106"/>
    </location>
</feature>
<organism evidence="5 6">
    <name type="scientific">Hymenochirus boettgeri</name>
    <name type="common">Congo dwarf clawed frog</name>
    <dbReference type="NCBI Taxonomy" id="247094"/>
    <lineage>
        <taxon>Eukaryota</taxon>
        <taxon>Metazoa</taxon>
        <taxon>Chordata</taxon>
        <taxon>Craniata</taxon>
        <taxon>Vertebrata</taxon>
        <taxon>Euteleostomi</taxon>
        <taxon>Amphibia</taxon>
        <taxon>Batrachia</taxon>
        <taxon>Anura</taxon>
        <taxon>Pipoidea</taxon>
        <taxon>Pipidae</taxon>
        <taxon>Pipinae</taxon>
        <taxon>Hymenochirus</taxon>
    </lineage>
</organism>
<evidence type="ECO:0000313" key="6">
    <source>
        <dbReference type="Proteomes" id="UP000812440"/>
    </source>
</evidence>
<dbReference type="SUPFAM" id="SSF57630">
    <property type="entry name" value="GLA-domain"/>
    <property type="match status" value="1"/>
</dbReference>
<feature type="compositionally biased region" description="Low complexity" evidence="2">
    <location>
        <begin position="156"/>
        <end position="177"/>
    </location>
</feature>
<keyword evidence="1" id="KW-1015">Disulfide bond</keyword>
<dbReference type="PROSITE" id="PS50998">
    <property type="entry name" value="GLA_2"/>
    <property type="match status" value="1"/>
</dbReference>
<dbReference type="GO" id="GO:0005509">
    <property type="term" value="F:calcium ion binding"/>
    <property type="evidence" value="ECO:0007669"/>
    <property type="project" value="InterPro"/>
</dbReference>
<dbReference type="InterPro" id="IPR035972">
    <property type="entry name" value="GLA-like_dom_SF"/>
</dbReference>
<dbReference type="PANTHER" id="PTHR24278">
    <property type="entry name" value="COAGULATION FACTOR"/>
    <property type="match status" value="1"/>
</dbReference>
<protein>
    <recommendedName>
        <fullName evidence="4">Gla domain-containing protein</fullName>
    </recommendedName>
</protein>
<feature type="transmembrane region" description="Helical" evidence="3">
    <location>
        <begin position="12"/>
        <end position="31"/>
    </location>
</feature>
<evidence type="ECO:0000259" key="4">
    <source>
        <dbReference type="PROSITE" id="PS50998"/>
    </source>
</evidence>
<keyword evidence="3" id="KW-0472">Membrane</keyword>
<accession>A0A8T2J6F0</accession>
<dbReference type="InterPro" id="IPR050442">
    <property type="entry name" value="Peptidase_S1_coag_factors"/>
</dbReference>
<dbReference type="InterPro" id="IPR017857">
    <property type="entry name" value="Coagulation_fac-like_Gla_dom"/>
</dbReference>
<dbReference type="OrthoDB" id="9945709at2759"/>
<reference evidence="5" key="1">
    <citation type="thesis" date="2020" institute="ProQuest LLC" country="789 East Eisenhower Parkway, Ann Arbor, MI, USA">
        <title>Comparative Genomics and Chromosome Evolution.</title>
        <authorList>
            <person name="Mudd A.B."/>
        </authorList>
    </citation>
    <scope>NUCLEOTIDE SEQUENCE</scope>
    <source>
        <strain evidence="5">Female2</strain>
        <tissue evidence="5">Blood</tissue>
    </source>
</reference>
<evidence type="ECO:0000313" key="5">
    <source>
        <dbReference type="EMBL" id="KAG8438241.1"/>
    </source>
</evidence>
<dbReference type="Gene3D" id="4.10.740.10">
    <property type="entry name" value="Coagulation Factor IX"/>
    <property type="match status" value="1"/>
</dbReference>
<dbReference type="PANTHER" id="PTHR24278:SF38">
    <property type="entry name" value="TRANSMEMBRANE GAMMA-CARBOXYGLUTAMIC ACID PROTEIN 4"/>
    <property type="match status" value="1"/>
</dbReference>
<dbReference type="Pfam" id="PF00594">
    <property type="entry name" value="Gla"/>
    <property type="match status" value="1"/>
</dbReference>
<dbReference type="AlphaFoldDB" id="A0A8T2J6F0"/>
<dbReference type="SMART" id="SM00069">
    <property type="entry name" value="GLA"/>
    <property type="match status" value="1"/>
</dbReference>
<feature type="compositionally biased region" description="Pro residues" evidence="2">
    <location>
        <begin position="178"/>
        <end position="189"/>
    </location>
</feature>
<feature type="transmembrane region" description="Helical" evidence="3">
    <location>
        <begin position="117"/>
        <end position="142"/>
    </location>
</feature>
<dbReference type="GO" id="GO:0005615">
    <property type="term" value="C:extracellular space"/>
    <property type="evidence" value="ECO:0007669"/>
    <property type="project" value="TreeGrafter"/>
</dbReference>
<proteinExistence type="predicted"/>
<name>A0A8T2J6F0_9PIPI</name>
<evidence type="ECO:0000256" key="2">
    <source>
        <dbReference type="SAM" id="MobiDB-lite"/>
    </source>
</evidence>
<sequence length="228" mass="26048">MAPCLRYQTPVLYLMLVCQLPCVVFGFPPCLRKSEESNSKERVFHTREDASQFIQRRLLYNQFDFEIFIPGNLERECYEEVCNYEEAREVFKDHDKTMVFWKKYINRYSEQAVKVDVVGLLTGLISGGTVVVIFGLLAYYWYMVYCAPRRRHNVQDGNEGSSSLSDNSRNSEQLPLQPTAPPTPLPPPYAEVISGAAIDEPPPPYPGTLADKKSYQKSISIPASQKYP</sequence>
<comment type="caution">
    <text evidence="5">The sequence shown here is derived from an EMBL/GenBank/DDBJ whole genome shotgun (WGS) entry which is preliminary data.</text>
</comment>
<keyword evidence="3" id="KW-1133">Transmembrane helix</keyword>
<dbReference type="PROSITE" id="PS00011">
    <property type="entry name" value="GLA_1"/>
    <property type="match status" value="1"/>
</dbReference>
<keyword evidence="3" id="KW-0812">Transmembrane</keyword>
<dbReference type="GO" id="GO:0005886">
    <property type="term" value="C:plasma membrane"/>
    <property type="evidence" value="ECO:0007669"/>
    <property type="project" value="TreeGrafter"/>
</dbReference>
<evidence type="ECO:0000256" key="1">
    <source>
        <dbReference type="ARBA" id="ARBA00023157"/>
    </source>
</evidence>
<dbReference type="InterPro" id="IPR000294">
    <property type="entry name" value="GLA_domain"/>
</dbReference>
<keyword evidence="6" id="KW-1185">Reference proteome</keyword>
<dbReference type="FunFam" id="4.10.740.10:FF:000001">
    <property type="entry name" value="vitamin K-dependent protein S"/>
    <property type="match status" value="1"/>
</dbReference>
<gene>
    <name evidence="5" type="ORF">GDO86_008800</name>
</gene>
<dbReference type="Proteomes" id="UP000812440">
    <property type="component" value="Chromosome 4"/>
</dbReference>
<evidence type="ECO:0000256" key="3">
    <source>
        <dbReference type="SAM" id="Phobius"/>
    </source>
</evidence>
<dbReference type="EMBL" id="JAACNH010000007">
    <property type="protein sequence ID" value="KAG8438241.1"/>
    <property type="molecule type" value="Genomic_DNA"/>
</dbReference>
<feature type="region of interest" description="Disordered" evidence="2">
    <location>
        <begin position="155"/>
        <end position="213"/>
    </location>
</feature>